<dbReference type="RefSeq" id="WP_348025661.1">
    <property type="nucleotide sequence ID" value="NZ_CP129113.1"/>
</dbReference>
<dbReference type="Pfam" id="PF11079">
    <property type="entry name" value="YqhG"/>
    <property type="match status" value="1"/>
</dbReference>
<name>A0ABY9KRM2_9BACI</name>
<evidence type="ECO:0000313" key="2">
    <source>
        <dbReference type="Proteomes" id="UP001180087"/>
    </source>
</evidence>
<keyword evidence="2" id="KW-1185">Reference proteome</keyword>
<reference evidence="1" key="1">
    <citation type="submission" date="2023-06" db="EMBL/GenBank/DDBJ databases">
        <title>A Treasure from Seagulls: Isolation and Description of Aciduricobacillus qingdaonensis gen. nov., sp. nov., a Rare Obligately Uric Acid-utilizing Member in the Family Bacillaceae.</title>
        <authorList>
            <person name="Liu W."/>
            <person name="Wang B."/>
        </authorList>
    </citation>
    <scope>NUCLEOTIDE SEQUENCE</scope>
    <source>
        <strain evidence="1">44XB</strain>
    </source>
</reference>
<accession>A0ABY9KRM2</accession>
<gene>
    <name evidence="1" type="ORF">QR721_07740</name>
</gene>
<proteinExistence type="predicted"/>
<sequence>MNIQAYLERYFIAHSCEVTKKTNSMLEIKLTEERDKALMNRPFYWQYVKSTGAIGKPFTLNLHTDKPQEDTHGEYIYLGSPRLQQIFNDLRQNEKLTRQFQLLKPSANTALFPWLLVNFKLIYEGKHRKEELFSLGINLVNGEMRNEMMDAVSALDFSLSIGDLCHTISPVIQPSSGFNRIEKLLQAYVDRQDHSWADHSLKSMQEEIDLLKHFIGDKENMDVFQRELAAIKSRYDPKITMDIINAGMLYLTGNALAE</sequence>
<dbReference type="InterPro" id="IPR024562">
    <property type="entry name" value="YqhG"/>
</dbReference>
<evidence type="ECO:0000313" key="1">
    <source>
        <dbReference type="EMBL" id="WLV23549.1"/>
    </source>
</evidence>
<protein>
    <submittedName>
        <fullName evidence="1">YqhG family protein</fullName>
    </submittedName>
</protein>
<dbReference type="EMBL" id="CP129113">
    <property type="protein sequence ID" value="WLV23549.1"/>
    <property type="molecule type" value="Genomic_DNA"/>
</dbReference>
<organism evidence="1 2">
    <name type="scientific">Aciduricibacillus chroicocephali</name>
    <dbReference type="NCBI Taxonomy" id="3054939"/>
    <lineage>
        <taxon>Bacteria</taxon>
        <taxon>Bacillati</taxon>
        <taxon>Bacillota</taxon>
        <taxon>Bacilli</taxon>
        <taxon>Bacillales</taxon>
        <taxon>Bacillaceae</taxon>
        <taxon>Aciduricibacillus</taxon>
    </lineage>
</organism>
<dbReference type="Proteomes" id="UP001180087">
    <property type="component" value="Chromosome"/>
</dbReference>